<proteinExistence type="predicted"/>
<name>A0AAV7QRJ0_PLEWA</name>
<organism evidence="1 2">
    <name type="scientific">Pleurodeles waltl</name>
    <name type="common">Iberian ribbed newt</name>
    <dbReference type="NCBI Taxonomy" id="8319"/>
    <lineage>
        <taxon>Eukaryota</taxon>
        <taxon>Metazoa</taxon>
        <taxon>Chordata</taxon>
        <taxon>Craniata</taxon>
        <taxon>Vertebrata</taxon>
        <taxon>Euteleostomi</taxon>
        <taxon>Amphibia</taxon>
        <taxon>Batrachia</taxon>
        <taxon>Caudata</taxon>
        <taxon>Salamandroidea</taxon>
        <taxon>Salamandridae</taxon>
        <taxon>Pleurodelinae</taxon>
        <taxon>Pleurodeles</taxon>
    </lineage>
</organism>
<sequence length="99" mass="11192">MQLQKKRVRSCSTLQDTHAAVPVCLFRKSASVRDGTQLQRKRERSHQSQNQAIENDACQLHAVSKIFKNIPASCGNCWPFFGSFFEVDDDTAHRASPEV</sequence>
<keyword evidence="2" id="KW-1185">Reference proteome</keyword>
<accession>A0AAV7QRJ0</accession>
<dbReference type="AlphaFoldDB" id="A0AAV7QRJ0"/>
<evidence type="ECO:0000313" key="2">
    <source>
        <dbReference type="Proteomes" id="UP001066276"/>
    </source>
</evidence>
<dbReference type="Proteomes" id="UP001066276">
    <property type="component" value="Chromosome 6"/>
</dbReference>
<protein>
    <submittedName>
        <fullName evidence="1">Uncharacterized protein</fullName>
    </submittedName>
</protein>
<reference evidence="1" key="1">
    <citation type="journal article" date="2022" name="bioRxiv">
        <title>Sequencing and chromosome-scale assembly of the giantPleurodeles waltlgenome.</title>
        <authorList>
            <person name="Brown T."/>
            <person name="Elewa A."/>
            <person name="Iarovenko S."/>
            <person name="Subramanian E."/>
            <person name="Araus A.J."/>
            <person name="Petzold A."/>
            <person name="Susuki M."/>
            <person name="Suzuki K.-i.T."/>
            <person name="Hayashi T."/>
            <person name="Toyoda A."/>
            <person name="Oliveira C."/>
            <person name="Osipova E."/>
            <person name="Leigh N.D."/>
            <person name="Simon A."/>
            <person name="Yun M.H."/>
        </authorList>
    </citation>
    <scope>NUCLEOTIDE SEQUENCE</scope>
    <source>
        <strain evidence="1">20211129_DDA</strain>
        <tissue evidence="1">Liver</tissue>
    </source>
</reference>
<dbReference type="EMBL" id="JANPWB010000010">
    <property type="protein sequence ID" value="KAJ1142031.1"/>
    <property type="molecule type" value="Genomic_DNA"/>
</dbReference>
<comment type="caution">
    <text evidence="1">The sequence shown here is derived from an EMBL/GenBank/DDBJ whole genome shotgun (WGS) entry which is preliminary data.</text>
</comment>
<evidence type="ECO:0000313" key="1">
    <source>
        <dbReference type="EMBL" id="KAJ1142031.1"/>
    </source>
</evidence>
<gene>
    <name evidence="1" type="ORF">NDU88_008359</name>
</gene>